<sequence length="47" mass="4933">MKAIPACGHQTVLKDTAVLAISGPKFASLYCIRGRCAPSSARKAPMD</sequence>
<organism evidence="1 2">
    <name type="scientific">Bambusicola thoracicus</name>
    <name type="common">Chinese bamboo-partridge</name>
    <name type="synonym">Perdix thoracica</name>
    <dbReference type="NCBI Taxonomy" id="9083"/>
    <lineage>
        <taxon>Eukaryota</taxon>
        <taxon>Metazoa</taxon>
        <taxon>Chordata</taxon>
        <taxon>Craniata</taxon>
        <taxon>Vertebrata</taxon>
        <taxon>Euteleostomi</taxon>
        <taxon>Archelosauria</taxon>
        <taxon>Archosauria</taxon>
        <taxon>Dinosauria</taxon>
        <taxon>Saurischia</taxon>
        <taxon>Theropoda</taxon>
        <taxon>Coelurosauria</taxon>
        <taxon>Aves</taxon>
        <taxon>Neognathae</taxon>
        <taxon>Galloanserae</taxon>
        <taxon>Galliformes</taxon>
        <taxon>Phasianidae</taxon>
        <taxon>Perdicinae</taxon>
        <taxon>Bambusicola</taxon>
    </lineage>
</organism>
<name>A0A2P4SMA8_BAMTH</name>
<gene>
    <name evidence="1" type="ORF">CIB84_011007</name>
</gene>
<comment type="caution">
    <text evidence="1">The sequence shown here is derived from an EMBL/GenBank/DDBJ whole genome shotgun (WGS) entry which is preliminary data.</text>
</comment>
<evidence type="ECO:0000313" key="1">
    <source>
        <dbReference type="EMBL" id="POI25241.1"/>
    </source>
</evidence>
<dbReference type="Proteomes" id="UP000237246">
    <property type="component" value="Unassembled WGS sequence"/>
</dbReference>
<proteinExistence type="predicted"/>
<accession>A0A2P4SMA8</accession>
<dbReference type="EMBL" id="PPHD01035510">
    <property type="protein sequence ID" value="POI25241.1"/>
    <property type="molecule type" value="Genomic_DNA"/>
</dbReference>
<protein>
    <submittedName>
        <fullName evidence="1">Uncharacterized protein</fullName>
    </submittedName>
</protein>
<evidence type="ECO:0000313" key="2">
    <source>
        <dbReference type="Proteomes" id="UP000237246"/>
    </source>
</evidence>
<dbReference type="AlphaFoldDB" id="A0A2P4SMA8"/>
<keyword evidence="2" id="KW-1185">Reference proteome</keyword>
<reference evidence="1 2" key="1">
    <citation type="submission" date="2018-01" db="EMBL/GenBank/DDBJ databases">
        <title>Comparison of the Chinese Bamboo Partridge and Red Junglefowl genome sequences highlights the importance of demography in genome evolution.</title>
        <authorList>
            <person name="Tiley G.P."/>
            <person name="Kimball R.T."/>
            <person name="Braun E.L."/>
            <person name="Burleigh J.G."/>
        </authorList>
    </citation>
    <scope>NUCLEOTIDE SEQUENCE [LARGE SCALE GENOMIC DNA]</scope>
    <source>
        <strain evidence="1">RTK389</strain>
        <tissue evidence="1">Blood</tissue>
    </source>
</reference>